<dbReference type="InterPro" id="IPR032821">
    <property type="entry name" value="PKS_assoc"/>
</dbReference>
<dbReference type="InterPro" id="IPR042104">
    <property type="entry name" value="PKS_dehydratase_sf"/>
</dbReference>
<dbReference type="Pfam" id="PF00668">
    <property type="entry name" value="Condensation"/>
    <property type="match status" value="6"/>
</dbReference>
<keyword evidence="4" id="KW-0808">Transferase</keyword>
<dbReference type="InterPro" id="IPR057326">
    <property type="entry name" value="KR_dom"/>
</dbReference>
<dbReference type="GO" id="GO:0005737">
    <property type="term" value="C:cytoplasm"/>
    <property type="evidence" value="ECO:0007669"/>
    <property type="project" value="TreeGrafter"/>
</dbReference>
<dbReference type="SMART" id="SM00823">
    <property type="entry name" value="PKS_PP"/>
    <property type="match status" value="4"/>
</dbReference>
<dbReference type="InterPro" id="IPR049551">
    <property type="entry name" value="PKS_DH_C"/>
</dbReference>
<dbReference type="Gene3D" id="3.40.50.12780">
    <property type="entry name" value="N-terminal domain of ligase-like"/>
    <property type="match status" value="1"/>
</dbReference>
<dbReference type="PROSITE" id="PS52019">
    <property type="entry name" value="PKS_MFAS_DH"/>
    <property type="match status" value="1"/>
</dbReference>
<dbReference type="InterPro" id="IPR042099">
    <property type="entry name" value="ANL_N_sf"/>
</dbReference>
<dbReference type="Pfam" id="PF00550">
    <property type="entry name" value="PP-binding"/>
    <property type="match status" value="4"/>
</dbReference>
<dbReference type="FunFam" id="3.40.50.12780:FF:000012">
    <property type="entry name" value="Non-ribosomal peptide synthetase"/>
    <property type="match status" value="1"/>
</dbReference>
<dbReference type="InterPro" id="IPR010071">
    <property type="entry name" value="AA_adenyl_dom"/>
</dbReference>
<proteinExistence type="predicted"/>
<dbReference type="Gene3D" id="3.40.50.720">
    <property type="entry name" value="NAD(P)-binding Rossmann-like Domain"/>
    <property type="match status" value="1"/>
</dbReference>
<dbReference type="InterPro" id="IPR006162">
    <property type="entry name" value="Ppantetheine_attach_site"/>
</dbReference>
<dbReference type="CDD" id="cd00833">
    <property type="entry name" value="PKS"/>
    <property type="match status" value="1"/>
</dbReference>
<dbReference type="InterPro" id="IPR013968">
    <property type="entry name" value="PKS_KR"/>
</dbReference>
<dbReference type="Gene3D" id="3.40.50.980">
    <property type="match status" value="2"/>
</dbReference>
<dbReference type="InterPro" id="IPR023213">
    <property type="entry name" value="CAT-like_dom_sf"/>
</dbReference>
<dbReference type="PANTHER" id="PTHR45527">
    <property type="entry name" value="NONRIBOSOMAL PEPTIDE SYNTHETASE"/>
    <property type="match status" value="1"/>
</dbReference>
<dbReference type="CDD" id="cd05930">
    <property type="entry name" value="A_NRPS"/>
    <property type="match status" value="1"/>
</dbReference>
<feature type="region of interest" description="C-terminal hotdog fold" evidence="5">
    <location>
        <begin position="4276"/>
        <end position="4420"/>
    </location>
</feature>
<feature type="domain" description="Carrier" evidence="7">
    <location>
        <begin position="930"/>
        <end position="1004"/>
    </location>
</feature>
<dbReference type="Gene3D" id="3.10.129.110">
    <property type="entry name" value="Polyketide synthase dehydratase"/>
    <property type="match status" value="1"/>
</dbReference>
<dbReference type="CDD" id="cd17646">
    <property type="entry name" value="A_NRPS_AB3403-like"/>
    <property type="match status" value="1"/>
</dbReference>
<dbReference type="Gene3D" id="2.30.38.10">
    <property type="entry name" value="Luciferase, Domain 3"/>
    <property type="match status" value="1"/>
</dbReference>
<dbReference type="CDD" id="cd08953">
    <property type="entry name" value="KR_2_SDR_x"/>
    <property type="match status" value="1"/>
</dbReference>
<evidence type="ECO:0000256" key="1">
    <source>
        <dbReference type="ARBA" id="ARBA00001957"/>
    </source>
</evidence>
<dbReference type="Gene3D" id="3.30.300.30">
    <property type="match status" value="2"/>
</dbReference>
<dbReference type="InterPro" id="IPR014030">
    <property type="entry name" value="Ketoacyl_synth_N"/>
</dbReference>
<evidence type="ECO:0000256" key="5">
    <source>
        <dbReference type="PROSITE-ProRule" id="PRU01363"/>
    </source>
</evidence>
<dbReference type="InterPro" id="IPR049900">
    <property type="entry name" value="PKS_mFAS_DH"/>
</dbReference>
<dbReference type="GO" id="GO:0016746">
    <property type="term" value="F:acyltransferase activity"/>
    <property type="evidence" value="ECO:0007669"/>
    <property type="project" value="InterPro"/>
</dbReference>
<gene>
    <name evidence="10" type="ORF">DDIC_09485</name>
</gene>
<dbReference type="EMBL" id="CP036295">
    <property type="protein sequence ID" value="QCC86099.1"/>
    <property type="molecule type" value="Genomic_DNA"/>
</dbReference>
<dbReference type="InterPro" id="IPR009081">
    <property type="entry name" value="PP-bd_ACP"/>
</dbReference>
<dbReference type="Pfam" id="PF13193">
    <property type="entry name" value="AMP-binding_C"/>
    <property type="match status" value="2"/>
</dbReference>
<dbReference type="InterPro" id="IPR020841">
    <property type="entry name" value="PKS_Beta-ketoAc_synthase_dom"/>
</dbReference>
<dbReference type="Gene3D" id="3.30.559.10">
    <property type="entry name" value="Chloramphenicol acetyltransferase-like domain"/>
    <property type="match status" value="6"/>
</dbReference>
<dbReference type="Pfam" id="PF14765">
    <property type="entry name" value="PS-DH"/>
    <property type="match status" value="1"/>
</dbReference>
<evidence type="ECO:0000313" key="11">
    <source>
        <dbReference type="Proteomes" id="UP000297065"/>
    </source>
</evidence>
<feature type="domain" description="Carrier" evidence="7">
    <location>
        <begin position="2396"/>
        <end position="2471"/>
    </location>
</feature>
<dbReference type="InterPro" id="IPR036291">
    <property type="entry name" value="NAD(P)-bd_dom_sf"/>
</dbReference>
<dbReference type="InterPro" id="IPR045851">
    <property type="entry name" value="AMP-bd_C_sf"/>
</dbReference>
<dbReference type="SUPFAM" id="SSF52777">
    <property type="entry name" value="CoA-dependent acyltransferases"/>
    <property type="match status" value="13"/>
</dbReference>
<dbReference type="PANTHER" id="PTHR45527:SF1">
    <property type="entry name" value="FATTY ACID SYNTHASE"/>
    <property type="match status" value="1"/>
</dbReference>
<dbReference type="InterPro" id="IPR020806">
    <property type="entry name" value="PKS_PP-bd"/>
</dbReference>
<dbReference type="OrthoDB" id="9757540at2"/>
<dbReference type="PROSITE" id="PS00012">
    <property type="entry name" value="PHOSPHOPANTETHEINE"/>
    <property type="match status" value="2"/>
</dbReference>
<evidence type="ECO:0000259" key="9">
    <source>
        <dbReference type="PROSITE" id="PS52019"/>
    </source>
</evidence>
<dbReference type="Proteomes" id="UP000297065">
    <property type="component" value="Chromosome"/>
</dbReference>
<evidence type="ECO:0000256" key="2">
    <source>
        <dbReference type="ARBA" id="ARBA00022450"/>
    </source>
</evidence>
<dbReference type="SMART" id="SM00825">
    <property type="entry name" value="PKS_KS"/>
    <property type="match status" value="1"/>
</dbReference>
<dbReference type="InterPro" id="IPR036736">
    <property type="entry name" value="ACP-like_sf"/>
</dbReference>
<dbReference type="GO" id="GO:0031177">
    <property type="term" value="F:phosphopantetheine binding"/>
    <property type="evidence" value="ECO:0007669"/>
    <property type="project" value="InterPro"/>
</dbReference>
<dbReference type="InterPro" id="IPR016039">
    <property type="entry name" value="Thiolase-like"/>
</dbReference>
<comment type="cofactor">
    <cofactor evidence="1">
        <name>pantetheine 4'-phosphate</name>
        <dbReference type="ChEBI" id="CHEBI:47942"/>
    </cofactor>
</comment>
<dbReference type="NCBIfam" id="TIGR01733">
    <property type="entry name" value="AA-adenyl-dom"/>
    <property type="match status" value="1"/>
</dbReference>
<organism evidence="10 11">
    <name type="scientific">Desulfovibrio desulfuricans</name>
    <dbReference type="NCBI Taxonomy" id="876"/>
    <lineage>
        <taxon>Bacteria</taxon>
        <taxon>Pseudomonadati</taxon>
        <taxon>Thermodesulfobacteriota</taxon>
        <taxon>Desulfovibrionia</taxon>
        <taxon>Desulfovibrionales</taxon>
        <taxon>Desulfovibrionaceae</taxon>
        <taxon>Desulfovibrio</taxon>
    </lineage>
</organism>
<dbReference type="Gene3D" id="1.10.1200.10">
    <property type="entry name" value="ACP-like"/>
    <property type="match status" value="5"/>
</dbReference>
<dbReference type="PROSITE" id="PS50075">
    <property type="entry name" value="CARRIER"/>
    <property type="match status" value="3"/>
</dbReference>
<dbReference type="SUPFAM" id="SSF56801">
    <property type="entry name" value="Acetyl-CoA synthetase-like"/>
    <property type="match status" value="2"/>
</dbReference>
<evidence type="ECO:0000256" key="4">
    <source>
        <dbReference type="ARBA" id="ARBA00022679"/>
    </source>
</evidence>
<dbReference type="SMART" id="SM00822">
    <property type="entry name" value="PKS_KR"/>
    <property type="match status" value="1"/>
</dbReference>
<evidence type="ECO:0000259" key="7">
    <source>
        <dbReference type="PROSITE" id="PS50075"/>
    </source>
</evidence>
<keyword evidence="3" id="KW-0597">Phosphoprotein</keyword>
<dbReference type="Pfam" id="PF16197">
    <property type="entry name" value="KAsynt_C_assoc"/>
    <property type="match status" value="1"/>
</dbReference>
<feature type="region of interest" description="Disordered" evidence="6">
    <location>
        <begin position="4275"/>
        <end position="4295"/>
    </location>
</feature>
<dbReference type="SUPFAM" id="SSF51735">
    <property type="entry name" value="NAD(P)-binding Rossmann-fold domains"/>
    <property type="match status" value="2"/>
</dbReference>
<dbReference type="InterPro" id="IPR001242">
    <property type="entry name" value="Condensation_dom"/>
</dbReference>
<reference evidence="10 11" key="1">
    <citation type="submission" date="2019-02" db="EMBL/GenBank/DDBJ databases">
        <title>Complete Genome Sequence of Desulfovibrio desulfuricans IC1, a Sulfonate Utilizing Anaerobe.</title>
        <authorList>
            <person name="Day L.A."/>
            <person name="De Leon K.B."/>
            <person name="Wall J.D."/>
        </authorList>
    </citation>
    <scope>NUCLEOTIDE SEQUENCE [LARGE SCALE GENOMIC DNA]</scope>
    <source>
        <strain evidence="10 11">IC1</strain>
    </source>
</reference>
<name>A0A4P7UJ16_DESDE</name>
<dbReference type="GO" id="GO:0044550">
    <property type="term" value="P:secondary metabolite biosynthetic process"/>
    <property type="evidence" value="ECO:0007669"/>
    <property type="project" value="TreeGrafter"/>
</dbReference>
<feature type="domain" description="Ketosynthase family 3 (KS3)" evidence="8">
    <location>
        <begin position="3547"/>
        <end position="3972"/>
    </location>
</feature>
<dbReference type="InterPro" id="IPR014031">
    <property type="entry name" value="Ketoacyl_synth_C"/>
</dbReference>
<protein>
    <submittedName>
        <fullName evidence="10">Amino acid adenylation domain-containing protein</fullName>
    </submittedName>
</protein>
<dbReference type="FunFam" id="3.40.50.980:FF:000002">
    <property type="entry name" value="Enterobactin synthetase component F"/>
    <property type="match status" value="1"/>
</dbReference>
<dbReference type="Pfam" id="PF00109">
    <property type="entry name" value="ketoacyl-synt"/>
    <property type="match status" value="1"/>
</dbReference>
<dbReference type="InterPro" id="IPR000873">
    <property type="entry name" value="AMP-dep_synth/lig_dom"/>
</dbReference>
<feature type="active site" description="Proton donor; for dehydratase activity" evidence="5">
    <location>
        <position position="4344"/>
    </location>
</feature>
<dbReference type="FunFam" id="2.30.38.10:FF:000001">
    <property type="entry name" value="Non-ribosomal peptide synthetase PvdI"/>
    <property type="match status" value="1"/>
</dbReference>
<dbReference type="Gene3D" id="1.10.1240.100">
    <property type="match status" value="1"/>
</dbReference>
<feature type="active site" description="Proton acceptor; for dehydratase activity" evidence="5">
    <location>
        <position position="4168"/>
    </location>
</feature>
<dbReference type="Pfam" id="PF00501">
    <property type="entry name" value="AMP-binding"/>
    <property type="match status" value="2"/>
</dbReference>
<evidence type="ECO:0000256" key="3">
    <source>
        <dbReference type="ARBA" id="ARBA00022553"/>
    </source>
</evidence>
<feature type="domain" description="PKS/mFAS DH" evidence="9">
    <location>
        <begin position="4138"/>
        <end position="4420"/>
    </location>
</feature>
<dbReference type="Pfam" id="PF08659">
    <property type="entry name" value="KR"/>
    <property type="match status" value="1"/>
</dbReference>
<evidence type="ECO:0000313" key="10">
    <source>
        <dbReference type="EMBL" id="QCC86099.1"/>
    </source>
</evidence>
<keyword evidence="2" id="KW-0596">Phosphopantetheine</keyword>
<dbReference type="PROSITE" id="PS00455">
    <property type="entry name" value="AMP_BINDING"/>
    <property type="match status" value="2"/>
</dbReference>
<dbReference type="SUPFAM" id="SSF53901">
    <property type="entry name" value="Thiolase-like"/>
    <property type="match status" value="1"/>
</dbReference>
<dbReference type="RefSeq" id="WP_136400211.1">
    <property type="nucleotide sequence ID" value="NZ_CP036295.1"/>
</dbReference>
<accession>A0A4P7UJ16</accession>
<dbReference type="InterPro" id="IPR025110">
    <property type="entry name" value="AMP-bd_C"/>
</dbReference>
<feature type="region of interest" description="N-terminal hotdog fold" evidence="5">
    <location>
        <begin position="4138"/>
        <end position="4256"/>
    </location>
</feature>
<feature type="domain" description="Carrier" evidence="7">
    <location>
        <begin position="4902"/>
        <end position="4978"/>
    </location>
</feature>
<dbReference type="SUPFAM" id="SSF47336">
    <property type="entry name" value="ACP-like"/>
    <property type="match status" value="5"/>
</dbReference>
<dbReference type="Pfam" id="PF02801">
    <property type="entry name" value="Ketoacyl-synt_C"/>
    <property type="match status" value="1"/>
</dbReference>
<dbReference type="Gene3D" id="3.40.47.10">
    <property type="match status" value="1"/>
</dbReference>
<dbReference type="InterPro" id="IPR020845">
    <property type="entry name" value="AMP-binding_CS"/>
</dbReference>
<dbReference type="PROSITE" id="PS52004">
    <property type="entry name" value="KS3_2"/>
    <property type="match status" value="1"/>
</dbReference>
<dbReference type="GO" id="GO:0043041">
    <property type="term" value="P:amino acid activation for nonribosomal peptide biosynthetic process"/>
    <property type="evidence" value="ECO:0007669"/>
    <property type="project" value="TreeGrafter"/>
</dbReference>
<evidence type="ECO:0000259" key="8">
    <source>
        <dbReference type="PROSITE" id="PS52004"/>
    </source>
</evidence>
<evidence type="ECO:0000256" key="6">
    <source>
        <dbReference type="SAM" id="MobiDB-lite"/>
    </source>
</evidence>
<dbReference type="CDD" id="cd19531">
    <property type="entry name" value="LCL_NRPS-like"/>
    <property type="match status" value="1"/>
</dbReference>
<dbReference type="Gene3D" id="3.30.559.30">
    <property type="entry name" value="Nonribosomal peptide synthetase, condensation domain"/>
    <property type="match status" value="7"/>
</dbReference>
<sequence length="5607" mass="605548">MAKFVPLTGCQKELWLSAKAALSDYAETSIRGCYRIDAMLDPGLLRQAIRRTLHFTPLPAAVLCQDEEEPRFLIDGEEHEPDFRVLDAAAQPDPSAAADRMIDEFFEEPVENPLIRYALVLTGPASCIVAIKCSHVVLDGLAIFFHIAVIANVYTALARGETPDLGEPCPCDEAYLEDQAHCASPRFQKDMAFWEEHLARLPEKRLLRALPGRPDVLGDSRHHKYILSEKASREASALIAAHKVSPAVFFTGIYSLIVSFMSGEKDIVALAPVAYGERKVLHRRQGAMMSLPPLLVNVTAHETFAKLLEAVSAQNTSFYRHVRTPYQLAARKLEGRNFAFLADTFVNFLPNTPPGTAEFPIVEAAQRHSAKEPILFGILVMQELCSGCFSLTVRNSRNHLSDRDVERFVARVECVIGQLAAGVEPPQLDYLLDEEKRELAQWRVGPARRYDIRSLPELFDAAAEKFAERTAVKDEWGNALSYAEVRANSLRCAAWLAEQGVGRGGIVAVEAERTANLPEVVLGIQRLGAAYLPIDPKAAPDRRAYIIEDAGADITLDLDNAAYRQSAIIPLPQAPAASDGAYLIYTSGSTGKPKGVLAPHGGFANMIQGQIELFGVQQDDRVLQFAPPIFDASLSEMFMALLTGAGLYPVSDPCRNAPWTLRQYMIDNDISVATLPPSYLNLFEGEPFPGLRVLITAGEPPVAADALHYAKSLRYFNAYGPTETCVCAAMKEVSPFEPQPIGVGRPIPNVTLSIRNAEGRELPADMAGELWIGGDSLALGYHNKPDMTGQRFVRLPQEGGARFYASGDLALWSSRGEILLLGRADDQVKIRGNRVELVEVACLLESCEAVSQAAVLAVKDAGGQTSLAAFFVLKSGAAIESVVSWSRDNLPPYMIPSAWHVLEAMPVAPTGKIDRKALHAIARQGETQTSGQRQVDAGLVSIFERVLGRTYNPAKSFFDQGGNSLNAMSLLHSIRKTFDVDISFRSFASCETLFDVEALLGNGRVKSTGARQTAPMSMGQYRIWAYQQVNEGSIDYNMPLLLELRGDRTADFLEGLRRAANAQELFHCTVAGDIDNPHFQSGKDEVFLRSVAFANEREAAVFFDEQIHTPFDLRVELPVRLVAAALPHSVQVLVLVHHVAGDGETLEILLQNALRHLRGEPLVRGQLAAQEAFCRRQSAYAASPACAEDAAYWQLVLTPPVAPVNAAAGAASRTGAMTGIDIDAATAHGFEMLAKNAGASVLACFVALAGRTLCQRFGRKELLLGVPMGLRETQDEFCAAGFYVNTVPLRVRLEGQQDSAALAEASQQMRQAIEHSRYGAADIVPEFLATHAHFEPLSAPGIEVRRLGLQLRASKLTASFTLVTGAASRIVLEYDAGCVADAPALLEELAQSMRRACAGLARRNPRQMLADAWRKILHPGSTGAVADDSEFFREGGDSIKAIQITGILRRSGITALSAPDFLRKPRFADICALLQDGVSAPVPAQNVDYTPVVPGERVPLLPFARHFTAAHPLHWRQFFMLLPLEIRAGVPTEGIESWLASLPATHEALRMAFAPDHATVLAEPQAIHLQCREYGQSVEQTALLREAVARIVAGLNPEDGRTLGAVLARQGDRRFLVLAGHHLALDALSLETLRQDFIHYCRTGDLQRESHGLALRAREVERLRASGVFPSKEQRALWLAACAVPAQPLRARLPEGRDKAAERVSAAVLLEGFRFEYSHDAKADLLAALACALHAQGQRATVQVTLESHGRDELLPGFDASRSLGWFTAVCPMPLEPAATCAQARETVGPWLAQYFTPENCNAYGYLRQDEPDTFDYAAQIAFNYLGRMTGQPDDEAELVLSALAPGLVPGLVHSEMRAEAPLELSVFFDLQGVLHLEAWFSPQCLPADWVGDLLDSWREALKTLPAYLPQQTLDAIFAASGCTADEVEHIAQPDGGHEPLLYQSMLAQSGVYTQQVEFYLSGKVDIFALMRAWQLLTARHESLRSLFPMPVEGEFYRLVLRKARTSMEYHDFSHLPEAEAEAEMQALLRAERQRGFDVQRGPLLRARFFRRGDDGAVMSWCFHHLLMDGWCMGVLLRELFALAKTEGGSINARLPEPFPLETYSRWRAQFDERAARAYWAGLLQDFAGPTGVAGDVTAKDGGDSSEFTEPQTMELELDEALTAGLQALATAESVTLSALVQALWGIVLGAVNQGSRDVVFGVVTSGRPAEVAGIESAVGLFIQTLPLRARWRPHEPFGELLAYVKEQNLQHMRYGYVPLAAMGRNVLDHLMVFENYPVDTSFDEGSVELCDMRGFEKIPYALGISVIPGARLRFRFLYDAGRLSHNSTLALCNGLHAVLRAAVAGGGRPCLDLEAAAAAAVTDVPDQRKAAPTSAVAASEIAAAVIAPAAVAGGQDIASLAETVREAYSTVLGQPVDSVDTDFFQLGGHSISAMRLLASLSKSLSVAIGIEDVMGYPSPRALAVRISALAVPDAVIPRMAGLERYPLSPAQQRIWFMQKLHESGRVYVIPFAARLRGPVDAVALQNALTLLEERHDALRIRVALDAPEQTVAPAGGLRLECYDTPFTEAVYLGMTLPLGAERPLARVALFRQGDDSHVLLFCFHHIIFDGWSGEIFTRELNEAYEAVLQGTAPQWRPLELDFASYALWDSQREPGGLEPLCNDLTPLPERLRLPLDFPRSAVQRFEGDVLIFDLGRERSQAIKRWALQGELTVFPVLLALVDAFLLRHTGQDDVILGCPAANREHEQVQGLVGLFVNTLVVRTRMNAQGGFAELARTVDAAFRHALAAQNCPFEKVIEAVEVERNAARNPLFDVFTALEDASWNDFGRAPLHMEALGLPHQCSKFDLSFYFKERADGGYEVHLEYCTELFSRRTVSRMAERLRILADAVLADDASPLLDLDILPEQERAELAAFNDTAEPFDLQADMDSRFCAQAARTPEAPAVIDAAGAAVSYADFDAQVEAVSQWLRGQGVESGQYVCVCFERSPLMMACIFAVLRLGAVYVPLAPGMPAERLRPVLEDLGSCAVICDARFAGVFRQCGQQVLTPAPEVMHAANAGHGANPTAQPLPPNAPAYVIFTSGSTGRPKGVLVEHASVANRLLWMQSRFAIGQGDVVLQKTTVAFDVSVWELFWWSWQGASLALLGPGAEKNPALIAQAIETRRVTVLHFVPSMLRAFLDYLDAYPAAARKLHTLRYLFTSGEALPRELVARWNALVAAEQLHAELHNLYGPTEATVDVSWQPCLQTPPHAVPIGRPVSNTRLYVLDERKRPQPLGVAGEIYISGVQVAKGYVNRPDLTAQRFMDDPFAPGSRMYRTGDLGRWLADGSIEYLGRNDDQVKIRGFRIELGEVEAALARCKGVSQAVVRAGRIGEYAALEAFLLPQGGARLQLADLRSELAGLLPEYMHPSLFYVLDDIPLSPSGKADRKRLQGTLLPARSADAARLAASGGNARADALAESLPDTLLEAVRGVWRQVMPEVAAGPDLGFFEAGGNSLLLVRLHTLLDKQWPGIFTLAGLFSESTMRAQAAFIARAHPADAAAVALRATSAPIAIIGMAVRLGDYADLASFWRDLASGRDMNVPMPEKRRSETRQIFDAVGLAFDEARLREAAYLSDISSFDYRRFGLSPNDASLLDPAQRVFLETALRALDDAGYGGSALESADVGVFAGASPVRLFQTAVTRAFPDLAEQTYLINVPSNVLARLSYMKNWHGPAASVDTACSSVLTALHQACRSLRDGECALALVGGAHVIDLPVKADAAFAIESASGRTRTFDAGAEGVGAGEGAAVFLLKPLDAALRDHDAIHALIPGSAVNQDGKSSSMAAPNPEAQAEVIARAAQDAGVSLADIQFFEAHGTATVLGDPVEIEGLRRAFARQGAARRQKALIGSVKGNLGHLDAAAGAAGLAKAVLCIENGLVPPQPYFERPNPHIDFEAAPVRVAQRLEPLPEQERPWRCGVSSFGLSGVNAHVIVTEHQAGPLPQDDGSWQCVVFSAQDEAALHDYVQATAAAVARNNHWPLHAIAATLMTGRDALPVRAVAVASSRQDLFEQLEAGLTAVTVSAAGRQAATRQAATCQADAPQGTAQTVGGAFFAGRAEAQAAAAAYLAGANLVWPPEKPVYRLHLPAAPLAGATLWPRFAAKFLSAPVVTPTGKAFALAVDRPDFWPAAEHNVDGTPLLVGMGLLDCLGWVGGAAPLSVGDLRWRKPAICGPGCRVALLTRQEGDSLSVELHNSQPGAGRTENWSIAASARLTLMTAPPTHPAPLDVEALCKNLREAEPQPVPQPVPQRTPQNGPHGGPQLNVSGRWQCRERLWLSQDGNTLLARLCLPEAYRGDFNTFRWHPAMMDIAASLALHDVHGFVPAACKAARLYSAITPQVYALTRITDRQPGMITADCVVTDTAGQVLVELSGLVFMVLRQVADERPRPELYALGWENADLAPLSAGHTKIMLLGGQGGVLAPALKQALGTQVAAQGIWPVQADDARALANEVLDADIDHLLCLPDSQDAAQDNAWTLCALLQEVCRGGARRPLRVTVVGGGAFVPDTPPDTLHQGPLHQGPLLCLPWEEPRISCAYVELEAQADAASAALALAAGLGRIDGPYVAAADRAARVRTLVKLPSAPASGPGAGPVITGKGCVVITGGLGGMGRTLARQINGHCGARVVLLHRSGQLPPDMLAGESSRRPFTAYQCDVTDAAQVEAVFAAIRREVGPIQGVIHTAGVAGRGYLLTSRRQDYEAVLAPKVAGTWNLHNATLGDGLAFFVLASSRTALTGAPGQSDYTAANAYLNAFARYRRSLGLPALSICWNTWSGVGMAVREGLAQGAEASGMLDPQQAFEVLAVALASGEATVVVGMSGENAADFKLNNLPGQGRAAGQGGSAAAGESVLATGSASASRAASVSPSRAAANVGEAALLEIIRDCLGYDKPLSREDDFFDLGGDSIAATRIVNRLEKEAGLALSVSDLLESDTLGDIVDRAQALQQPAQQKQKAVEATPALDRYPVGNEQLAILYADMVSEGDLGFNLPVFLVMPHDVDVPRLQEALARLVERHEVLRTTFCDFEAERPAMVIHPFAGFELEQRRVADLARKDALIRPFDLRREGGFRACLLLTDAGERVLFLDVHHALGDGRTMSLLNVDLYRLYHGLPLEAVTAQMKDIAWRQVTHPDAEAAAYWQGIYSGELPRLDLPASYPRPRVHTGRGGMYEFELAPELVQGIKTLARKEGLTNYQVSLCAWSLLAQAYTGSQDVVVAVSVDGRGEHLNTAGMLASVLPLRFSLDPARPLGEHLRATRQTSNEAMRHRGYILNSLLADLRQTSWPDRSPLSEIILSYMNFEFAAEGQGLFETLRFSKHASKTDLSVFASDTGAGIGIALEYYADLFSEADVRRMASDYVRILELMTTSALDETLRFAPAPLPAADGDRAGLARHQTTVAASLRRAICTLAAQKGASHEAVMLAVFAVLVGRVTQSERLTIDVPPGRTVAFGLSDNMEFGDLLARTQAGLASGAVAPGSTDPSAAARPGLRLGFAYAPLASTAPVASSAAVAGAGYACADSPSTNLPFAGYGLFCQVRELCDGFALSFAYDPRQVSAETAGDWLEYYGRFLEGITQETA</sequence>